<reference evidence="2 3" key="1">
    <citation type="journal article" date="2014" name="Am. J. Bot.">
        <title>Genome assembly and annotation for red clover (Trifolium pratense; Fabaceae).</title>
        <authorList>
            <person name="Istvanek J."/>
            <person name="Jaros M."/>
            <person name="Krenek A."/>
            <person name="Repkova J."/>
        </authorList>
    </citation>
    <scope>NUCLEOTIDE SEQUENCE [LARGE SCALE GENOMIC DNA]</scope>
    <source>
        <strain evidence="3">cv. Tatra</strain>
        <tissue evidence="2">Young leaves</tissue>
    </source>
</reference>
<dbReference type="EMBL" id="ASHM01151119">
    <property type="protein sequence ID" value="PNX62879.1"/>
    <property type="molecule type" value="Genomic_DNA"/>
</dbReference>
<feature type="non-terminal residue" evidence="2">
    <location>
        <position position="131"/>
    </location>
</feature>
<reference evidence="2 3" key="2">
    <citation type="journal article" date="2017" name="Front. Plant Sci.">
        <title>Gene Classification and Mining of Molecular Markers Useful in Red Clover (Trifolium pratense) Breeding.</title>
        <authorList>
            <person name="Istvanek J."/>
            <person name="Dluhosova J."/>
            <person name="Dluhos P."/>
            <person name="Patkova L."/>
            <person name="Nedelnik J."/>
            <person name="Repkova J."/>
        </authorList>
    </citation>
    <scope>NUCLEOTIDE SEQUENCE [LARGE SCALE GENOMIC DNA]</scope>
    <source>
        <strain evidence="3">cv. Tatra</strain>
        <tissue evidence="2">Young leaves</tissue>
    </source>
</reference>
<name>A0A2K3K9C3_TRIPR</name>
<protein>
    <recommendedName>
        <fullName evidence="4">Copia-type polyprotein</fullName>
    </recommendedName>
</protein>
<comment type="caution">
    <text evidence="2">The sequence shown here is derived from an EMBL/GenBank/DDBJ whole genome shotgun (WGS) entry which is preliminary data.</text>
</comment>
<evidence type="ECO:0000313" key="3">
    <source>
        <dbReference type="Proteomes" id="UP000236291"/>
    </source>
</evidence>
<evidence type="ECO:0000313" key="2">
    <source>
        <dbReference type="EMBL" id="PNX62879.1"/>
    </source>
</evidence>
<proteinExistence type="predicted"/>
<accession>A0A2K3K9C3</accession>
<evidence type="ECO:0000256" key="1">
    <source>
        <dbReference type="SAM" id="MobiDB-lite"/>
    </source>
</evidence>
<feature type="non-terminal residue" evidence="2">
    <location>
        <position position="1"/>
    </location>
</feature>
<dbReference type="Proteomes" id="UP000236291">
    <property type="component" value="Unassembled WGS sequence"/>
</dbReference>
<evidence type="ECO:0008006" key="4">
    <source>
        <dbReference type="Google" id="ProtNLM"/>
    </source>
</evidence>
<gene>
    <name evidence="2" type="ORF">L195_g061352</name>
</gene>
<dbReference type="AlphaFoldDB" id="A0A2K3K9C3"/>
<sequence length="131" mass="15103">WNWDNSKEKEDQSIDDDDYIAEEINVPGAAHTQDEIDNAVENNQQSDEDMHTSSDGDDVIQYHLPPRNRRPPHGLNDFVTGSDLDDELQNLVAYISNEDPKTYDEAAKSQVWIDAMNQEIESIERNKTWKL</sequence>
<feature type="region of interest" description="Disordered" evidence="1">
    <location>
        <begin position="41"/>
        <end position="78"/>
    </location>
</feature>
<organism evidence="2 3">
    <name type="scientific">Trifolium pratense</name>
    <name type="common">Red clover</name>
    <dbReference type="NCBI Taxonomy" id="57577"/>
    <lineage>
        <taxon>Eukaryota</taxon>
        <taxon>Viridiplantae</taxon>
        <taxon>Streptophyta</taxon>
        <taxon>Embryophyta</taxon>
        <taxon>Tracheophyta</taxon>
        <taxon>Spermatophyta</taxon>
        <taxon>Magnoliopsida</taxon>
        <taxon>eudicotyledons</taxon>
        <taxon>Gunneridae</taxon>
        <taxon>Pentapetalae</taxon>
        <taxon>rosids</taxon>
        <taxon>fabids</taxon>
        <taxon>Fabales</taxon>
        <taxon>Fabaceae</taxon>
        <taxon>Papilionoideae</taxon>
        <taxon>50 kb inversion clade</taxon>
        <taxon>NPAAA clade</taxon>
        <taxon>Hologalegina</taxon>
        <taxon>IRL clade</taxon>
        <taxon>Trifolieae</taxon>
        <taxon>Trifolium</taxon>
    </lineage>
</organism>